<dbReference type="SUPFAM" id="SSF48452">
    <property type="entry name" value="TPR-like"/>
    <property type="match status" value="1"/>
</dbReference>
<evidence type="ECO:0000256" key="5">
    <source>
        <dbReference type="PROSITE-ProRule" id="PRU00339"/>
    </source>
</evidence>
<feature type="domain" description="O-antigen ligase-related" evidence="7">
    <location>
        <begin position="176"/>
        <end position="354"/>
    </location>
</feature>
<keyword evidence="5" id="KW-0802">TPR repeat</keyword>
<proteinExistence type="predicted"/>
<evidence type="ECO:0000256" key="4">
    <source>
        <dbReference type="ARBA" id="ARBA00023136"/>
    </source>
</evidence>
<dbReference type="InterPro" id="IPR019734">
    <property type="entry name" value="TPR_rpt"/>
</dbReference>
<dbReference type="Pfam" id="PF04932">
    <property type="entry name" value="Wzy_C"/>
    <property type="match status" value="1"/>
</dbReference>
<dbReference type="InterPro" id="IPR051533">
    <property type="entry name" value="WaaL-like"/>
</dbReference>
<dbReference type="PROSITE" id="PS50005">
    <property type="entry name" value="TPR"/>
    <property type="match status" value="2"/>
</dbReference>
<dbReference type="GO" id="GO:0016020">
    <property type="term" value="C:membrane"/>
    <property type="evidence" value="ECO:0007669"/>
    <property type="project" value="UniProtKB-SubCell"/>
</dbReference>
<keyword evidence="4 6" id="KW-0472">Membrane</keyword>
<dbReference type="Proteomes" id="UP000176198">
    <property type="component" value="Unassembled WGS sequence"/>
</dbReference>
<comment type="caution">
    <text evidence="8">The sequence shown here is derived from an EMBL/GenBank/DDBJ whole genome shotgun (WGS) entry which is preliminary data.</text>
</comment>
<feature type="repeat" description="TPR" evidence="5">
    <location>
        <begin position="584"/>
        <end position="617"/>
    </location>
</feature>
<accession>A0A1F7WIP0</accession>
<dbReference type="InterPro" id="IPR011990">
    <property type="entry name" value="TPR-like_helical_dom_sf"/>
</dbReference>
<keyword evidence="2 6" id="KW-0812">Transmembrane</keyword>
<dbReference type="PANTHER" id="PTHR37422:SF13">
    <property type="entry name" value="LIPOPOLYSACCHARIDE BIOSYNTHESIS PROTEIN PA4999-RELATED"/>
    <property type="match status" value="1"/>
</dbReference>
<dbReference type="EMBL" id="MGFJ01000026">
    <property type="protein sequence ID" value="OGM02269.1"/>
    <property type="molecule type" value="Genomic_DNA"/>
</dbReference>
<dbReference type="Gene3D" id="1.25.40.10">
    <property type="entry name" value="Tetratricopeptide repeat domain"/>
    <property type="match status" value="1"/>
</dbReference>
<organism evidence="8 9">
    <name type="scientific">Candidatus Woesebacteria bacterium GWA1_41_8</name>
    <dbReference type="NCBI Taxonomy" id="1802471"/>
    <lineage>
        <taxon>Bacteria</taxon>
        <taxon>Candidatus Woeseibacteriota</taxon>
    </lineage>
</organism>
<feature type="transmembrane region" description="Helical" evidence="6">
    <location>
        <begin position="437"/>
        <end position="462"/>
    </location>
</feature>
<protein>
    <recommendedName>
        <fullName evidence="7">O-antigen ligase-related domain-containing protein</fullName>
    </recommendedName>
</protein>
<keyword evidence="3 6" id="KW-1133">Transmembrane helix</keyword>
<name>A0A1F7WIP0_9BACT</name>
<evidence type="ECO:0000259" key="7">
    <source>
        <dbReference type="Pfam" id="PF04932"/>
    </source>
</evidence>
<evidence type="ECO:0000256" key="2">
    <source>
        <dbReference type="ARBA" id="ARBA00022692"/>
    </source>
</evidence>
<feature type="transmembrane region" description="Helical" evidence="6">
    <location>
        <begin position="193"/>
        <end position="211"/>
    </location>
</feature>
<dbReference type="Pfam" id="PF13431">
    <property type="entry name" value="TPR_17"/>
    <property type="match status" value="1"/>
</dbReference>
<feature type="transmembrane region" description="Helical" evidence="6">
    <location>
        <begin position="138"/>
        <end position="158"/>
    </location>
</feature>
<feature type="repeat" description="TPR" evidence="5">
    <location>
        <begin position="463"/>
        <end position="496"/>
    </location>
</feature>
<feature type="transmembrane region" description="Helical" evidence="6">
    <location>
        <begin position="381"/>
        <end position="402"/>
    </location>
</feature>
<sequence length="664" mass="74507">MVFVYAMTVIIAILWVAKSIAEKSIIYRRTILDIPLLIFFVSQLISSIISIDPRTSYFGYYSRFHGGLLSVLAYSIIYWAYVANMDHKKTLNSIKILLVSGILVSIYATLEHYGIDKDIWVQDVQNRVFSTLGQPNWLAAWLVALFPLTWFLALSPFVKTKQSKIYNANFYTYVGIFLLFFVALLFTKSRSGILAFAIENIIFLAGVILLIAKSKTAARKNAVFGLTLINLLVLVSIIVVGTPWTPNIAQLDKKITSFNPGVNSESIKPQGPALEVGGTDSTKIREIVWKGALTIWRAYPIFGSGVETFAFSYYNFRPQEHNLVSEWDFLYNKAHNEYLNYLANTGAVGLVSYLALLAFTILLFVKHLTVKKLQLGKSPEVFLASLAVLSGFVSILITNFFGFSVVPVALEMYLFPAFLITYQIESKKEEKTDKTETSLVVAIAVLAIIGVYLLVLIGKYWYADFMYAKGQTERKSGYLEDSFTHLQKAINLSPNEAIFQDEMAQTEGLIAIYLAENNQQDKADTFAKIALATSGNSITLSSKNVNLLRSRANLLIKLTEVDPNYIVDAKNTLVEAIKLAPTDAKLYYNLALTQVRTGEVDTAINTLRKTIEMKSDYKDARFALALIDIENNNTDEAKAQLQFILQRIDPNDQRVKDKLAEITK</sequence>
<dbReference type="STRING" id="1802471.A2115_01340"/>
<evidence type="ECO:0000256" key="1">
    <source>
        <dbReference type="ARBA" id="ARBA00004141"/>
    </source>
</evidence>
<dbReference type="PANTHER" id="PTHR37422">
    <property type="entry name" value="TEICHURONIC ACID BIOSYNTHESIS PROTEIN TUAE"/>
    <property type="match status" value="1"/>
</dbReference>
<dbReference type="SMART" id="SM00028">
    <property type="entry name" value="TPR"/>
    <property type="match status" value="2"/>
</dbReference>
<dbReference type="InterPro" id="IPR007016">
    <property type="entry name" value="O-antigen_ligase-rel_domated"/>
</dbReference>
<evidence type="ECO:0000313" key="9">
    <source>
        <dbReference type="Proteomes" id="UP000176198"/>
    </source>
</evidence>
<feature type="transmembrane region" description="Helical" evidence="6">
    <location>
        <begin position="93"/>
        <end position="110"/>
    </location>
</feature>
<feature type="transmembrane region" description="Helical" evidence="6">
    <location>
        <begin position="170"/>
        <end position="187"/>
    </location>
</feature>
<feature type="transmembrane region" description="Helical" evidence="6">
    <location>
        <begin position="347"/>
        <end position="369"/>
    </location>
</feature>
<feature type="transmembrane region" description="Helical" evidence="6">
    <location>
        <begin position="63"/>
        <end position="81"/>
    </location>
</feature>
<dbReference type="AlphaFoldDB" id="A0A1F7WIP0"/>
<reference evidence="8 9" key="1">
    <citation type="journal article" date="2016" name="Nat. Commun.">
        <title>Thousands of microbial genomes shed light on interconnected biogeochemical processes in an aquifer system.</title>
        <authorList>
            <person name="Anantharaman K."/>
            <person name="Brown C.T."/>
            <person name="Hug L.A."/>
            <person name="Sharon I."/>
            <person name="Castelle C.J."/>
            <person name="Probst A.J."/>
            <person name="Thomas B.C."/>
            <person name="Singh A."/>
            <person name="Wilkins M.J."/>
            <person name="Karaoz U."/>
            <person name="Brodie E.L."/>
            <person name="Williams K.H."/>
            <person name="Hubbard S.S."/>
            <person name="Banfield J.F."/>
        </authorList>
    </citation>
    <scope>NUCLEOTIDE SEQUENCE [LARGE SCALE GENOMIC DNA]</scope>
</reference>
<feature type="transmembrane region" description="Helical" evidence="6">
    <location>
        <begin position="33"/>
        <end position="51"/>
    </location>
</feature>
<gene>
    <name evidence="8" type="ORF">A2115_01340</name>
</gene>
<evidence type="ECO:0000313" key="8">
    <source>
        <dbReference type="EMBL" id="OGM02269.1"/>
    </source>
</evidence>
<evidence type="ECO:0000256" key="6">
    <source>
        <dbReference type="SAM" id="Phobius"/>
    </source>
</evidence>
<comment type="subcellular location">
    <subcellularLocation>
        <location evidence="1">Membrane</location>
        <topology evidence="1">Multi-pass membrane protein</topology>
    </subcellularLocation>
</comment>
<feature type="transmembrane region" description="Helical" evidence="6">
    <location>
        <begin position="223"/>
        <end position="244"/>
    </location>
</feature>
<evidence type="ECO:0000256" key="3">
    <source>
        <dbReference type="ARBA" id="ARBA00022989"/>
    </source>
</evidence>
<feature type="transmembrane region" description="Helical" evidence="6">
    <location>
        <begin position="6"/>
        <end position="21"/>
    </location>
</feature>